<feature type="transmembrane region" description="Helical" evidence="1">
    <location>
        <begin position="20"/>
        <end position="39"/>
    </location>
</feature>
<accession>K9E790</accession>
<evidence type="ECO:0000313" key="2">
    <source>
        <dbReference type="EMBL" id="EKU93039.1"/>
    </source>
</evidence>
<dbReference type="PATRIC" id="fig|883081.3.peg.1413"/>
<name>K9E790_9LACT</name>
<keyword evidence="1" id="KW-0472">Membrane</keyword>
<keyword evidence="1" id="KW-1133">Transmembrane helix</keyword>
<feature type="transmembrane region" description="Helical" evidence="1">
    <location>
        <begin position="93"/>
        <end position="117"/>
    </location>
</feature>
<feature type="transmembrane region" description="Helical" evidence="1">
    <location>
        <begin position="129"/>
        <end position="151"/>
    </location>
</feature>
<organism evidence="2 3">
    <name type="scientific">Alloiococcus otitis ATCC 51267</name>
    <dbReference type="NCBI Taxonomy" id="883081"/>
    <lineage>
        <taxon>Bacteria</taxon>
        <taxon>Bacillati</taxon>
        <taxon>Bacillota</taxon>
        <taxon>Bacilli</taxon>
        <taxon>Lactobacillales</taxon>
        <taxon>Carnobacteriaceae</taxon>
        <taxon>Alloiococcus</taxon>
    </lineage>
</organism>
<dbReference type="EMBL" id="AGXA01000027">
    <property type="protein sequence ID" value="EKU93039.1"/>
    <property type="molecule type" value="Genomic_DNA"/>
</dbReference>
<dbReference type="STRING" id="883081.HMPREF9698_01235"/>
<evidence type="ECO:0000313" key="3">
    <source>
        <dbReference type="Proteomes" id="UP000009875"/>
    </source>
</evidence>
<dbReference type="RefSeq" id="WP_003778813.1">
    <property type="nucleotide sequence ID" value="NZ_JH992961.1"/>
</dbReference>
<feature type="transmembrane region" description="Helical" evidence="1">
    <location>
        <begin position="213"/>
        <end position="234"/>
    </location>
</feature>
<proteinExistence type="predicted"/>
<feature type="transmembrane region" description="Helical" evidence="1">
    <location>
        <begin position="163"/>
        <end position="181"/>
    </location>
</feature>
<gene>
    <name evidence="2" type="ORF">HMPREF9698_01235</name>
</gene>
<sequence length="247" mass="27047">MIRFCSLAWFHLKIYAKNSYFINLMITSTLSMFFLDYIAQSALGADLSQIIWIRASIFGLWASGTTAAGSIGFQRFQGTLLYLINTAYNDQLSLAALIAPAASFGLLSFPLAILAAFIFQVPVRIQGSFILAGLALWLGALVLDLLIASVFVLTKNAIVYEDLLTLPLLFLSGLFPLPGFLQSIQPLVNWLLPIALPIQWLLGFEALSTFTVFQFIVCLALSLVLSINISKYILKQARVSGKLGGVL</sequence>
<keyword evidence="1" id="KW-0812">Transmembrane</keyword>
<dbReference type="OrthoDB" id="2166220at2"/>
<keyword evidence="3" id="KW-1185">Reference proteome</keyword>
<evidence type="ECO:0000256" key="1">
    <source>
        <dbReference type="SAM" id="Phobius"/>
    </source>
</evidence>
<evidence type="ECO:0008006" key="4">
    <source>
        <dbReference type="Google" id="ProtNLM"/>
    </source>
</evidence>
<dbReference type="HOGENOM" id="CLU_097112_0_0_9"/>
<feature type="transmembrane region" description="Helical" evidence="1">
    <location>
        <begin position="51"/>
        <end position="73"/>
    </location>
</feature>
<dbReference type="Proteomes" id="UP000009875">
    <property type="component" value="Unassembled WGS sequence"/>
</dbReference>
<protein>
    <recommendedName>
        <fullName evidence="4">ABC-2 type transporter domain-containing protein</fullName>
    </recommendedName>
</protein>
<dbReference type="eggNOG" id="COG0842">
    <property type="taxonomic scope" value="Bacteria"/>
</dbReference>
<dbReference type="AlphaFoldDB" id="K9E790"/>
<comment type="caution">
    <text evidence="2">The sequence shown here is derived from an EMBL/GenBank/DDBJ whole genome shotgun (WGS) entry which is preliminary data.</text>
</comment>
<reference evidence="2 3" key="1">
    <citation type="submission" date="2012-09" db="EMBL/GenBank/DDBJ databases">
        <title>The Genome Sequence of Alloiococcus otitis ATCC 51267.</title>
        <authorList>
            <consortium name="The Broad Institute Genome Sequencing Platform"/>
            <person name="Earl A."/>
            <person name="Ward D."/>
            <person name="Feldgarden M."/>
            <person name="Gevers D."/>
            <person name="Huys G."/>
            <person name="Walker B."/>
            <person name="Young S.K."/>
            <person name="Zeng Q."/>
            <person name="Gargeya S."/>
            <person name="Fitzgerald M."/>
            <person name="Haas B."/>
            <person name="Abouelleil A."/>
            <person name="Alvarado L."/>
            <person name="Arachchi H.M."/>
            <person name="Berlin A.M."/>
            <person name="Chapman S.B."/>
            <person name="Goldberg J."/>
            <person name="Griggs A."/>
            <person name="Gujja S."/>
            <person name="Hansen M."/>
            <person name="Howarth C."/>
            <person name="Imamovic A."/>
            <person name="Larimer J."/>
            <person name="McCowen C."/>
            <person name="Montmayeur A."/>
            <person name="Murphy C."/>
            <person name="Neiman D."/>
            <person name="Pearson M."/>
            <person name="Priest M."/>
            <person name="Roberts A."/>
            <person name="Saif S."/>
            <person name="Shea T."/>
            <person name="Sisk P."/>
            <person name="Sykes S."/>
            <person name="Wortman J."/>
            <person name="Nusbaum C."/>
            <person name="Birren B."/>
        </authorList>
    </citation>
    <scope>NUCLEOTIDE SEQUENCE [LARGE SCALE GENOMIC DNA]</scope>
    <source>
        <strain evidence="2 3">ATCC 51267</strain>
    </source>
</reference>